<dbReference type="GO" id="GO:0016887">
    <property type="term" value="F:ATP hydrolysis activity"/>
    <property type="evidence" value="ECO:0007669"/>
    <property type="project" value="InterPro"/>
</dbReference>
<feature type="domain" description="OmpR/PhoB-type" evidence="4">
    <location>
        <begin position="1"/>
        <end position="93"/>
    </location>
</feature>
<dbReference type="InterPro" id="IPR005158">
    <property type="entry name" value="BTAD"/>
</dbReference>
<dbReference type="CDD" id="cd15831">
    <property type="entry name" value="BTAD"/>
    <property type="match status" value="1"/>
</dbReference>
<name>A0A428ZIV2_KIBAR</name>
<dbReference type="PANTHER" id="PTHR47691:SF3">
    <property type="entry name" value="HTH-TYPE TRANSCRIPTIONAL REGULATOR RV0890C-RELATED"/>
    <property type="match status" value="1"/>
</dbReference>
<dbReference type="InterPro" id="IPR036388">
    <property type="entry name" value="WH-like_DNA-bd_sf"/>
</dbReference>
<dbReference type="InterPro" id="IPR011990">
    <property type="entry name" value="TPR-like_helical_dom_sf"/>
</dbReference>
<comment type="similarity">
    <text evidence="1">Belongs to the AfsR/DnrI/RedD regulatory family.</text>
</comment>
<evidence type="ECO:0000256" key="3">
    <source>
        <dbReference type="PROSITE-ProRule" id="PRU01091"/>
    </source>
</evidence>
<dbReference type="SUPFAM" id="SSF48452">
    <property type="entry name" value="TPR-like"/>
    <property type="match status" value="3"/>
</dbReference>
<dbReference type="InterPro" id="IPR049945">
    <property type="entry name" value="AAA_22"/>
</dbReference>
<reference evidence="5 6" key="1">
    <citation type="submission" date="2018-05" db="EMBL/GenBank/DDBJ databases">
        <title>Evolution of GPA BGCs.</title>
        <authorList>
            <person name="Waglechner N."/>
            <person name="Wright G.D."/>
        </authorList>
    </citation>
    <scope>NUCLEOTIDE SEQUENCE [LARGE SCALE GENOMIC DNA]</scope>
    <source>
        <strain evidence="5 6">A82846</strain>
    </source>
</reference>
<dbReference type="GO" id="GO:0003677">
    <property type="term" value="F:DNA binding"/>
    <property type="evidence" value="ECO:0007669"/>
    <property type="project" value="UniProtKB-UniRule"/>
</dbReference>
<dbReference type="Pfam" id="PF25872">
    <property type="entry name" value="HTH_77"/>
    <property type="match status" value="1"/>
</dbReference>
<dbReference type="SMART" id="SM00862">
    <property type="entry name" value="Trans_reg_C"/>
    <property type="match status" value="1"/>
</dbReference>
<dbReference type="PROSITE" id="PS51755">
    <property type="entry name" value="OMPR_PHOB"/>
    <property type="match status" value="1"/>
</dbReference>
<evidence type="ECO:0000256" key="1">
    <source>
        <dbReference type="ARBA" id="ARBA00005820"/>
    </source>
</evidence>
<dbReference type="PANTHER" id="PTHR47691">
    <property type="entry name" value="REGULATOR-RELATED"/>
    <property type="match status" value="1"/>
</dbReference>
<dbReference type="InterPro" id="IPR058852">
    <property type="entry name" value="HTH_77"/>
</dbReference>
<evidence type="ECO:0000256" key="2">
    <source>
        <dbReference type="ARBA" id="ARBA00023125"/>
    </source>
</evidence>
<gene>
    <name evidence="5" type="ORF">DMH04_09310</name>
</gene>
<dbReference type="InterPro" id="IPR027417">
    <property type="entry name" value="P-loop_NTPase"/>
</dbReference>
<dbReference type="RefSeq" id="WP_051793547.1">
    <property type="nucleotide sequence ID" value="NZ_QHKI01000005.1"/>
</dbReference>
<accession>A0A428ZIV2</accession>
<organism evidence="5 6">
    <name type="scientific">Kibdelosporangium aridum</name>
    <dbReference type="NCBI Taxonomy" id="2030"/>
    <lineage>
        <taxon>Bacteria</taxon>
        <taxon>Bacillati</taxon>
        <taxon>Actinomycetota</taxon>
        <taxon>Actinomycetes</taxon>
        <taxon>Pseudonocardiales</taxon>
        <taxon>Pseudonocardiaceae</taxon>
        <taxon>Kibdelosporangium</taxon>
    </lineage>
</organism>
<dbReference type="SUPFAM" id="SSF52540">
    <property type="entry name" value="P-loop containing nucleoside triphosphate hydrolases"/>
    <property type="match status" value="1"/>
</dbReference>
<dbReference type="GO" id="GO:0006355">
    <property type="term" value="P:regulation of DNA-templated transcription"/>
    <property type="evidence" value="ECO:0007669"/>
    <property type="project" value="InterPro"/>
</dbReference>
<dbReference type="AlphaFoldDB" id="A0A428ZIV2"/>
<protein>
    <submittedName>
        <fullName evidence="5">AfsR family transcriptional regulator</fullName>
    </submittedName>
</protein>
<dbReference type="InterPro" id="IPR016032">
    <property type="entry name" value="Sig_transdc_resp-reg_C-effctor"/>
</dbReference>
<dbReference type="EMBL" id="QHKI01000005">
    <property type="protein sequence ID" value="RSM87911.1"/>
    <property type="molecule type" value="Genomic_DNA"/>
</dbReference>
<evidence type="ECO:0000259" key="4">
    <source>
        <dbReference type="PROSITE" id="PS51755"/>
    </source>
</evidence>
<comment type="caution">
    <text evidence="5">The sequence shown here is derived from an EMBL/GenBank/DDBJ whole genome shotgun (WGS) entry which is preliminary data.</text>
</comment>
<dbReference type="Gene3D" id="1.25.40.10">
    <property type="entry name" value="Tetratricopeptide repeat domain"/>
    <property type="match status" value="3"/>
</dbReference>
<sequence>MRFGVLGPLAVWTNDGTPVTIPGAKVRALLAVLLVHRGEPVSADRLIDDLWGDTPPRNAQAALQVKVSQLRKALDDAQRDIIVSGPSGYMVRAEPDAVDADRFASLVRAGRPAEALELWRGPAFADFADETFAAPAIAQLTELRLSALEDHAEARLDAGRHSDLVGELTRLVEQNPLRERLSAALMRALYRAGRQAEALECYRTLSTRLSDELGVDPSPELAALYESILRQDPALGAPAPSPPASNLTAPVVDLVGRTEALGEISRLLDQSRLVTLIGPGGVGKTQLALESARRRDGVWLVELAGLDRAGATPESLADMVSSALGIRDDATSSGGSAERLTEALRRKRVLLVLDNCEHLIGPVAELTELLLRSVPDLKVLATSREPLATAGEQLFPVSPLALPESPEEVSESPAVQLFVARTAAVTPGFTVTRDNARAIAAICRRLDGLPLALELAATRVRVLGVHDLALRLEDRFRVLTSGHRTAPARQQTLRAMMDWSWDLLSSAERAVLRRLAVHADGSTLASAEAICAGGDVEAYDVLDLLARLVDRSLVVTNETPQGVRYRMLETVVDYSRQRLIEAGEENTVRRTHAEYYVEFAEQADNHLRGPDQRLWLQRLDAEGGNLRAALATAVRDNAAELALRLVNALSWYGILRGKYQEAHRSLTTALSLEADAPADVRADAQAWQIAFAFLKGSDSTPLEHGLAVLEQYQDPAARARASWLFGYVGRSGTPDAAAEMISEALPVFRSLGDQWSLATGLSTLAELALMRGDLATAKHNAATAAEIFTETGDRWGQIQVAEILGRLAEIAGDHQTSGQLQHDALQMAQELEIWPLVAQQLARMGRHALLAGEHAQAQEFLERSMRVAMDHSSEAGVNLARGGLAMLARRQGRFEAAEELLRPLLRWERQINYDHGMAFGLTELGFNAAQRGDVAAALSLHREGLATAWATGDPRAVAHALEGLADARVLTGEHALAAQLLGAATAARESVGSPLPAAERGDVDRITASLRASLGDDGLAAELMRGRDLDVQDLVRRMSEQSVH</sequence>
<dbReference type="GO" id="GO:0000160">
    <property type="term" value="P:phosphorelay signal transduction system"/>
    <property type="evidence" value="ECO:0007669"/>
    <property type="project" value="InterPro"/>
</dbReference>
<dbReference type="Pfam" id="PF03704">
    <property type="entry name" value="BTAD"/>
    <property type="match status" value="1"/>
</dbReference>
<evidence type="ECO:0000313" key="5">
    <source>
        <dbReference type="EMBL" id="RSM87911.1"/>
    </source>
</evidence>
<dbReference type="Pfam" id="PF00486">
    <property type="entry name" value="Trans_reg_C"/>
    <property type="match status" value="1"/>
</dbReference>
<dbReference type="Proteomes" id="UP000287547">
    <property type="component" value="Unassembled WGS sequence"/>
</dbReference>
<dbReference type="PRINTS" id="PR00364">
    <property type="entry name" value="DISEASERSIST"/>
</dbReference>
<keyword evidence="2 3" id="KW-0238">DNA-binding</keyword>
<proteinExistence type="inferred from homology"/>
<feature type="DNA-binding region" description="OmpR/PhoB-type" evidence="3">
    <location>
        <begin position="1"/>
        <end position="93"/>
    </location>
</feature>
<dbReference type="Gene3D" id="1.10.10.10">
    <property type="entry name" value="Winged helix-like DNA-binding domain superfamily/Winged helix DNA-binding domain"/>
    <property type="match status" value="1"/>
</dbReference>
<dbReference type="SMART" id="SM01043">
    <property type="entry name" value="BTAD"/>
    <property type="match status" value="1"/>
</dbReference>
<dbReference type="SUPFAM" id="SSF46894">
    <property type="entry name" value="C-terminal effector domain of the bipartite response regulators"/>
    <property type="match status" value="1"/>
</dbReference>
<evidence type="ECO:0000313" key="6">
    <source>
        <dbReference type="Proteomes" id="UP000287547"/>
    </source>
</evidence>
<dbReference type="Gene3D" id="3.40.50.300">
    <property type="entry name" value="P-loop containing nucleotide triphosphate hydrolases"/>
    <property type="match status" value="1"/>
</dbReference>
<dbReference type="Pfam" id="PF13401">
    <property type="entry name" value="AAA_22"/>
    <property type="match status" value="1"/>
</dbReference>
<dbReference type="OrthoDB" id="9812579at2"/>
<dbReference type="InterPro" id="IPR001867">
    <property type="entry name" value="OmpR/PhoB-type_DNA-bd"/>
</dbReference>